<dbReference type="RefSeq" id="WP_311632299.1">
    <property type="nucleotide sequence ID" value="NZ_JAVREN010000035.1"/>
</dbReference>
<evidence type="ECO:0008006" key="4">
    <source>
        <dbReference type="Google" id="ProtNLM"/>
    </source>
</evidence>
<keyword evidence="1" id="KW-0812">Transmembrane</keyword>
<protein>
    <recommendedName>
        <fullName evidence="4">Serine/threonine protein kinase</fullName>
    </recommendedName>
</protein>
<comment type="caution">
    <text evidence="2">The sequence shown here is derived from an EMBL/GenBank/DDBJ whole genome shotgun (WGS) entry which is preliminary data.</text>
</comment>
<organism evidence="2 3">
    <name type="scientific">Streptomyces boetiae</name>
    <dbReference type="NCBI Taxonomy" id="3075541"/>
    <lineage>
        <taxon>Bacteria</taxon>
        <taxon>Bacillati</taxon>
        <taxon>Actinomycetota</taxon>
        <taxon>Actinomycetes</taxon>
        <taxon>Kitasatosporales</taxon>
        <taxon>Streptomycetaceae</taxon>
        <taxon>Streptomyces</taxon>
    </lineage>
</organism>
<evidence type="ECO:0000256" key="1">
    <source>
        <dbReference type="SAM" id="Phobius"/>
    </source>
</evidence>
<keyword evidence="1" id="KW-1133">Transmembrane helix</keyword>
<proteinExistence type="predicted"/>
<keyword evidence="3" id="KW-1185">Reference proteome</keyword>
<name>A0ABU2LCV9_9ACTN</name>
<sequence length="196" mass="21477">MTEDGHEGREGREGHDDRTVAVLRRRLRAADEEIAPPLGLWDRVRAPGPATQPPRPSARWPAVALAAVAVAFVAAGTWWWVRPAATEQPPAGPGPGLELAVYNAEEPCQELRTLECSLGLARDPYAEYAAPENAAGRVWHGDRLEAYCVVADGTPIMDEDGISSTRWYRVRTAGGNEGWLPGVRTRNEREVPFCED</sequence>
<dbReference type="Proteomes" id="UP001183388">
    <property type="component" value="Unassembled WGS sequence"/>
</dbReference>
<accession>A0ABU2LCV9</accession>
<dbReference type="EMBL" id="JAVREN010000035">
    <property type="protein sequence ID" value="MDT0309345.1"/>
    <property type="molecule type" value="Genomic_DNA"/>
</dbReference>
<reference evidence="3" key="1">
    <citation type="submission" date="2023-07" db="EMBL/GenBank/DDBJ databases">
        <title>30 novel species of actinomycetes from the DSMZ collection.</title>
        <authorList>
            <person name="Nouioui I."/>
        </authorList>
    </citation>
    <scope>NUCLEOTIDE SEQUENCE [LARGE SCALE GENOMIC DNA]</scope>
    <source>
        <strain evidence="3">DSM 44917</strain>
    </source>
</reference>
<evidence type="ECO:0000313" key="2">
    <source>
        <dbReference type="EMBL" id="MDT0309345.1"/>
    </source>
</evidence>
<evidence type="ECO:0000313" key="3">
    <source>
        <dbReference type="Proteomes" id="UP001183388"/>
    </source>
</evidence>
<keyword evidence="1" id="KW-0472">Membrane</keyword>
<gene>
    <name evidence="2" type="ORF">RM780_20620</name>
</gene>
<feature type="transmembrane region" description="Helical" evidence="1">
    <location>
        <begin position="62"/>
        <end position="81"/>
    </location>
</feature>